<dbReference type="FunFam" id="1.10.287.610:FF:000001">
    <property type="entry name" value="30S ribosomal protein S2"/>
    <property type="match status" value="1"/>
</dbReference>
<dbReference type="GO" id="GO:0006412">
    <property type="term" value="P:translation"/>
    <property type="evidence" value="ECO:0007669"/>
    <property type="project" value="UniProtKB-UniRule"/>
</dbReference>
<evidence type="ECO:0000256" key="5">
    <source>
        <dbReference type="HAMAP-Rule" id="MF_00291"/>
    </source>
</evidence>
<comment type="subcellular location">
    <subcellularLocation>
        <location evidence="5">Plastid</location>
        <location evidence="5">Chloroplast</location>
    </subcellularLocation>
</comment>
<keyword evidence="7" id="KW-0934">Plastid</keyword>
<dbReference type="PROSITE" id="PS00963">
    <property type="entry name" value="RIBOSOMAL_S2_2"/>
    <property type="match status" value="1"/>
</dbReference>
<keyword evidence="3 5" id="KW-0687">Ribonucleoprotein</keyword>
<dbReference type="NCBIfam" id="TIGR01011">
    <property type="entry name" value="rpsB_bact"/>
    <property type="match status" value="1"/>
</dbReference>
<evidence type="ECO:0000256" key="1">
    <source>
        <dbReference type="ARBA" id="ARBA00006242"/>
    </source>
</evidence>
<dbReference type="PRINTS" id="PR00395">
    <property type="entry name" value="RIBOSOMALS2"/>
</dbReference>
<accession>A0A191T695</accession>
<keyword evidence="2 5" id="KW-0689">Ribosomal protein</keyword>
<dbReference type="GO" id="GO:0003735">
    <property type="term" value="F:structural constituent of ribosome"/>
    <property type="evidence" value="ECO:0007669"/>
    <property type="project" value="InterPro"/>
</dbReference>
<gene>
    <name evidence="5 7" type="primary">rps2</name>
</gene>
<keyword evidence="7" id="KW-0150">Chloroplast</keyword>
<dbReference type="RefSeq" id="YP_009258788.1">
    <property type="nucleotide sequence ID" value="NC_030359.1"/>
</dbReference>
<dbReference type="AlphaFoldDB" id="A0A191T695"/>
<geneLocation type="chloroplast" evidence="7"/>
<protein>
    <recommendedName>
        <fullName evidence="4 5">Small ribosomal subunit protein uS2c</fullName>
    </recommendedName>
</protein>
<dbReference type="HAMAP" id="MF_00291_B">
    <property type="entry name" value="Ribosomal_uS2_B"/>
    <property type="match status" value="1"/>
</dbReference>
<dbReference type="InterPro" id="IPR001865">
    <property type="entry name" value="Ribosomal_uS2"/>
</dbReference>
<dbReference type="GO" id="GO:0009507">
    <property type="term" value="C:chloroplast"/>
    <property type="evidence" value="ECO:0007669"/>
    <property type="project" value="UniProtKB-SubCell"/>
</dbReference>
<dbReference type="SUPFAM" id="SSF52313">
    <property type="entry name" value="Ribosomal protein S2"/>
    <property type="match status" value="1"/>
</dbReference>
<evidence type="ECO:0000256" key="6">
    <source>
        <dbReference type="RuleBase" id="RU003631"/>
    </source>
</evidence>
<dbReference type="PANTHER" id="PTHR12534:SF0">
    <property type="entry name" value="SMALL RIBOSOMAL SUBUNIT PROTEIN US2M"/>
    <property type="match status" value="1"/>
</dbReference>
<dbReference type="InterPro" id="IPR023591">
    <property type="entry name" value="Ribosomal_uS2_flav_dom_sf"/>
</dbReference>
<dbReference type="PANTHER" id="PTHR12534">
    <property type="entry name" value="30S RIBOSOMAL PROTEIN S2 PROKARYOTIC AND ORGANELLAR"/>
    <property type="match status" value="1"/>
</dbReference>
<sequence length="240" mass="27549">MTNDNWNISLEKMMEAGVHFGHQARKWNPKMAPYICTERKGIHIIHIIQTARLLHEACEFSTNAASKGKQFLLVGTRYQTAGLIAAAAKKGRCHYVNRKWLGGMLTNWTTIESRLKRFKQLEEQEKNDLFNKLPKKEAAILKTQLNQLRKYLNGIKYMTKIPDVVILIDQHQDTTAIQECIKLGIPTIGLVDTDCDPSLVDMPIPANDDTKTSIEWILNKLIIAIQKGHQRRDKFSKTRR</sequence>
<name>A0A191T695_9VIRI</name>
<dbReference type="EMBL" id="KU646495">
    <property type="protein sequence ID" value="ANI25897.1"/>
    <property type="molecule type" value="Genomic_DNA"/>
</dbReference>
<evidence type="ECO:0000313" key="7">
    <source>
        <dbReference type="EMBL" id="ANI25897.1"/>
    </source>
</evidence>
<dbReference type="Gene3D" id="1.10.287.610">
    <property type="entry name" value="Helix hairpin bin"/>
    <property type="match status" value="1"/>
</dbReference>
<dbReference type="InterPro" id="IPR005706">
    <property type="entry name" value="Ribosomal_uS2_bac/mit/plastid"/>
</dbReference>
<dbReference type="CDD" id="cd01425">
    <property type="entry name" value="RPS2"/>
    <property type="match status" value="1"/>
</dbReference>
<dbReference type="PROSITE" id="PS00962">
    <property type="entry name" value="RIBOSOMAL_S2_1"/>
    <property type="match status" value="1"/>
</dbReference>
<dbReference type="Pfam" id="PF00318">
    <property type="entry name" value="Ribosomal_S2"/>
    <property type="match status" value="1"/>
</dbReference>
<evidence type="ECO:0000256" key="2">
    <source>
        <dbReference type="ARBA" id="ARBA00022980"/>
    </source>
</evidence>
<proteinExistence type="inferred from homology"/>
<evidence type="ECO:0000256" key="3">
    <source>
        <dbReference type="ARBA" id="ARBA00023274"/>
    </source>
</evidence>
<dbReference type="InterPro" id="IPR018130">
    <property type="entry name" value="Ribosomal_uS2_CS"/>
</dbReference>
<reference evidence="7" key="1">
    <citation type="journal article" date="2016" name="Front. Plant Sci.">
        <title>Comparative Chloroplast Genome Analyses of Streptophyte Green Algae Uncover Major Structural Alterations in the Klebsormidiophyceae, Coleochaetophyceae and Zygnematophyceae.</title>
        <authorList>
            <person name="Lemieux C."/>
            <person name="Otis C."/>
            <person name="Turmel M."/>
        </authorList>
    </citation>
    <scope>NUCLEOTIDE SEQUENCE</scope>
</reference>
<organism evidence="7">
    <name type="scientific">Cylindrocystis brebissonii</name>
    <dbReference type="NCBI Taxonomy" id="102167"/>
    <lineage>
        <taxon>Eukaryota</taxon>
        <taxon>Viridiplantae</taxon>
        <taxon>Streptophyta</taxon>
        <taxon>Zygnematophyceae</taxon>
        <taxon>Zygnematophycidae</taxon>
        <taxon>Zygnematales</taxon>
        <taxon>Mesotaeniaceae</taxon>
        <taxon>Cylindrocystis</taxon>
    </lineage>
</organism>
<dbReference type="GeneID" id="27985171"/>
<evidence type="ECO:0000256" key="4">
    <source>
        <dbReference type="ARBA" id="ARBA00035155"/>
    </source>
</evidence>
<dbReference type="Gene3D" id="3.40.50.10490">
    <property type="entry name" value="Glucose-6-phosphate isomerase like protein, domain 1"/>
    <property type="match status" value="1"/>
</dbReference>
<comment type="similarity">
    <text evidence="1 5 6">Belongs to the universal ribosomal protein uS2 family.</text>
</comment>
<dbReference type="GO" id="GO:0005763">
    <property type="term" value="C:mitochondrial small ribosomal subunit"/>
    <property type="evidence" value="ECO:0007669"/>
    <property type="project" value="TreeGrafter"/>
</dbReference>